<feature type="region of interest" description="Disordered" evidence="1">
    <location>
        <begin position="1"/>
        <end position="24"/>
    </location>
</feature>
<dbReference type="RefSeq" id="WP_092551740.1">
    <property type="nucleotide sequence ID" value="NZ_BOMJ01000007.1"/>
</dbReference>
<evidence type="ECO:0000313" key="3">
    <source>
        <dbReference type="EMBL" id="SDT75515.1"/>
    </source>
</evidence>
<proteinExistence type="predicted"/>
<dbReference type="Proteomes" id="UP000198688">
    <property type="component" value="Chromosome I"/>
</dbReference>
<sequence>MAGASDNDGRPPGGESPDDLPDLPEEWGVIVIPDDLSELADEVEAVRAELRTGPPLTRWQLFVRRPAIRRTRRFGSLLMRTPALIVSVAVLVTIASLFASAWPGPARQPATQRTSGTTESRVGRLPALDLIGADGQSASILGSLPAVLLLTDGCDCARLLDDTVAAAAPGVTVLVITTRGLSASPSTTTSSLSASPPVSAGVLPTLPTAHAGGKTVTFLQDRTDTLRHQLDLSDPDGTAAAILVDKTGEIVRIHPRTASIETIRPDLARL</sequence>
<evidence type="ECO:0000256" key="2">
    <source>
        <dbReference type="SAM" id="Phobius"/>
    </source>
</evidence>
<dbReference type="EMBL" id="LT629758">
    <property type="protein sequence ID" value="SDT75515.1"/>
    <property type="molecule type" value="Genomic_DNA"/>
</dbReference>
<evidence type="ECO:0000256" key="1">
    <source>
        <dbReference type="SAM" id="MobiDB-lite"/>
    </source>
</evidence>
<keyword evidence="4" id="KW-1185">Reference proteome</keyword>
<accession>A0A1H2CYD5</accession>
<name>A0A1H2CYD5_9ACTN</name>
<dbReference type="OrthoDB" id="3375511at2"/>
<keyword evidence="2" id="KW-0472">Membrane</keyword>
<organism evidence="3 4">
    <name type="scientific">Actinoplanes derwentensis</name>
    <dbReference type="NCBI Taxonomy" id="113562"/>
    <lineage>
        <taxon>Bacteria</taxon>
        <taxon>Bacillati</taxon>
        <taxon>Actinomycetota</taxon>
        <taxon>Actinomycetes</taxon>
        <taxon>Micromonosporales</taxon>
        <taxon>Micromonosporaceae</taxon>
        <taxon>Actinoplanes</taxon>
    </lineage>
</organism>
<keyword evidence="2" id="KW-0812">Transmembrane</keyword>
<dbReference type="AlphaFoldDB" id="A0A1H2CYD5"/>
<reference evidence="3 4" key="1">
    <citation type="submission" date="2016-10" db="EMBL/GenBank/DDBJ databases">
        <authorList>
            <person name="de Groot N.N."/>
        </authorList>
    </citation>
    <scope>NUCLEOTIDE SEQUENCE [LARGE SCALE GENOMIC DNA]</scope>
    <source>
        <strain evidence="3 4">DSM 43941</strain>
    </source>
</reference>
<keyword evidence="2" id="KW-1133">Transmembrane helix</keyword>
<feature type="transmembrane region" description="Helical" evidence="2">
    <location>
        <begin position="77"/>
        <end position="102"/>
    </location>
</feature>
<protein>
    <submittedName>
        <fullName evidence="3">Uncharacterized protein</fullName>
    </submittedName>
</protein>
<evidence type="ECO:0000313" key="4">
    <source>
        <dbReference type="Proteomes" id="UP000198688"/>
    </source>
</evidence>
<gene>
    <name evidence="3" type="ORF">SAMN04489716_7325</name>
</gene>